<dbReference type="PROSITE" id="PS50977">
    <property type="entry name" value="HTH_TETR_2"/>
    <property type="match status" value="1"/>
</dbReference>
<dbReference type="PANTHER" id="PTHR30055">
    <property type="entry name" value="HTH-TYPE TRANSCRIPTIONAL REGULATOR RUTR"/>
    <property type="match status" value="1"/>
</dbReference>
<evidence type="ECO:0000259" key="5">
    <source>
        <dbReference type="PROSITE" id="PS50977"/>
    </source>
</evidence>
<dbReference type="PANTHER" id="PTHR30055:SF234">
    <property type="entry name" value="HTH-TYPE TRANSCRIPTIONAL REGULATOR BETI"/>
    <property type="match status" value="1"/>
</dbReference>
<keyword evidence="2 4" id="KW-0238">DNA-binding</keyword>
<dbReference type="InterPro" id="IPR050109">
    <property type="entry name" value="HTH-type_TetR-like_transc_reg"/>
</dbReference>
<organism evidence="6 7">
    <name type="scientific">Nocardia arthritidis</name>
    <dbReference type="NCBI Taxonomy" id="228602"/>
    <lineage>
        <taxon>Bacteria</taxon>
        <taxon>Bacillati</taxon>
        <taxon>Actinomycetota</taxon>
        <taxon>Actinomycetes</taxon>
        <taxon>Mycobacteriales</taxon>
        <taxon>Nocardiaceae</taxon>
        <taxon>Nocardia</taxon>
    </lineage>
</organism>
<keyword evidence="7" id="KW-1185">Reference proteome</keyword>
<evidence type="ECO:0000256" key="2">
    <source>
        <dbReference type="ARBA" id="ARBA00023125"/>
    </source>
</evidence>
<protein>
    <submittedName>
        <fullName evidence="6">TetR family transcriptional regulator</fullName>
    </submittedName>
</protein>
<dbReference type="GO" id="GO:0000976">
    <property type="term" value="F:transcription cis-regulatory region binding"/>
    <property type="evidence" value="ECO:0007669"/>
    <property type="project" value="TreeGrafter"/>
</dbReference>
<dbReference type="EMBL" id="CP046172">
    <property type="protein sequence ID" value="QIS11668.1"/>
    <property type="molecule type" value="Genomic_DNA"/>
</dbReference>
<keyword evidence="3" id="KW-0804">Transcription</keyword>
<proteinExistence type="predicted"/>
<dbReference type="Pfam" id="PF21597">
    <property type="entry name" value="TetR_C_43"/>
    <property type="match status" value="1"/>
</dbReference>
<sequence length="284" mass="31424">MRGSATFITVMSRTIINWQVSRVASTTPCRSGRARAGRMSAAMVLVDKYAPWDEPKRRVSPFGQELAYGEGLRLRKPKRRVHPFPVEESVDAPSTARPMRADARRNYERIVEAARAAFAEHGPDAPLDDIARRAGVGAGTLYRHFPNRDALIEAVYRSSIERLSSYAHELAATHPPEAALEMWLQRQVRWVLEERSLAVTLKALIDRESETFEMCRVLMNDAATAILKPAQAAGMVRGDIEPRDLLRFGHGIAIACETAPEAADRLLAVTMDGLRTTGAHPADG</sequence>
<keyword evidence="1" id="KW-0805">Transcription regulation</keyword>
<feature type="DNA-binding region" description="H-T-H motif" evidence="4">
    <location>
        <begin position="126"/>
        <end position="145"/>
    </location>
</feature>
<dbReference type="Proteomes" id="UP000503540">
    <property type="component" value="Chromosome"/>
</dbReference>
<dbReference type="InterPro" id="IPR001647">
    <property type="entry name" value="HTH_TetR"/>
</dbReference>
<dbReference type="AlphaFoldDB" id="A0A6G9YEQ3"/>
<dbReference type="InterPro" id="IPR049445">
    <property type="entry name" value="TetR_SbtR-like_C"/>
</dbReference>
<dbReference type="SUPFAM" id="SSF48498">
    <property type="entry name" value="Tetracyclin repressor-like, C-terminal domain"/>
    <property type="match status" value="1"/>
</dbReference>
<evidence type="ECO:0000256" key="3">
    <source>
        <dbReference type="ARBA" id="ARBA00023163"/>
    </source>
</evidence>
<gene>
    <name evidence="6" type="ORF">F5544_19000</name>
</gene>
<dbReference type="PRINTS" id="PR00455">
    <property type="entry name" value="HTHTETR"/>
</dbReference>
<dbReference type="Gene3D" id="1.10.357.10">
    <property type="entry name" value="Tetracycline Repressor, domain 2"/>
    <property type="match status" value="1"/>
</dbReference>
<dbReference type="SUPFAM" id="SSF46689">
    <property type="entry name" value="Homeodomain-like"/>
    <property type="match status" value="1"/>
</dbReference>
<evidence type="ECO:0000313" key="6">
    <source>
        <dbReference type="EMBL" id="QIS11668.1"/>
    </source>
</evidence>
<name>A0A6G9YEQ3_9NOCA</name>
<dbReference type="InterPro" id="IPR009057">
    <property type="entry name" value="Homeodomain-like_sf"/>
</dbReference>
<dbReference type="KEGG" id="nah:F5544_19000"/>
<evidence type="ECO:0000313" key="7">
    <source>
        <dbReference type="Proteomes" id="UP000503540"/>
    </source>
</evidence>
<dbReference type="Pfam" id="PF00440">
    <property type="entry name" value="TetR_N"/>
    <property type="match status" value="1"/>
</dbReference>
<evidence type="ECO:0000256" key="4">
    <source>
        <dbReference type="PROSITE-ProRule" id="PRU00335"/>
    </source>
</evidence>
<evidence type="ECO:0000256" key="1">
    <source>
        <dbReference type="ARBA" id="ARBA00023015"/>
    </source>
</evidence>
<reference evidence="6 7" key="1">
    <citation type="journal article" date="2019" name="ACS Chem. Biol.">
        <title>Identification and Mobilization of a Cryptic Antibiotic Biosynthesis Gene Locus from a Human-Pathogenic Nocardia Isolate.</title>
        <authorList>
            <person name="Herisse M."/>
            <person name="Ishida K."/>
            <person name="Porter J.L."/>
            <person name="Howden B."/>
            <person name="Hertweck C."/>
            <person name="Stinear T.P."/>
            <person name="Pidot S.J."/>
        </authorList>
    </citation>
    <scope>NUCLEOTIDE SEQUENCE [LARGE SCALE GENOMIC DNA]</scope>
    <source>
        <strain evidence="6 7">AUSMDU00012717</strain>
    </source>
</reference>
<dbReference type="InterPro" id="IPR036271">
    <property type="entry name" value="Tet_transcr_reg_TetR-rel_C_sf"/>
</dbReference>
<dbReference type="GO" id="GO:0003700">
    <property type="term" value="F:DNA-binding transcription factor activity"/>
    <property type="evidence" value="ECO:0007669"/>
    <property type="project" value="TreeGrafter"/>
</dbReference>
<feature type="domain" description="HTH tetR-type" evidence="5">
    <location>
        <begin position="104"/>
        <end position="163"/>
    </location>
</feature>
<accession>A0A6G9YEQ3</accession>